<proteinExistence type="predicted"/>
<comment type="caution">
    <text evidence="1">The sequence shown here is derived from an EMBL/GenBank/DDBJ whole genome shotgun (WGS) entry which is preliminary data.</text>
</comment>
<dbReference type="EMBL" id="CAJNDS010000968">
    <property type="protein sequence ID" value="CAE7242314.1"/>
    <property type="molecule type" value="Genomic_DNA"/>
</dbReference>
<sequence>MLMDISSFTISMLLHCISSRSCGCFLLCRLQRMVELVRINLVFRGDDGHQRELRIMSEVMAGGGIRTRNQPLAVTMRNVENGDWQRAVERCFATKFGLSPTVQKSCFNMAKDAYNYQENSATSESTPGILTKYKTHSIKMTVKDRTRHELQQIGLPDGAPFVTNAEGVQHWVWTRVTNNKEEELINKLQKYGVCLDEFTWQSFVELYDEVYEKQQSQLEPVGDELVRYVRIVKIWLWANVLNCRHTLVLRTKQQHSRTHVLTSPRVLSMRMAEDQTWQEAVVEALTGRLGINEALQRSGLHVSEAAFRQEVEFSPSFPGLKTHYGINEVHVEVLNPQDQRWNSIGLPAGVEFTFVRQESRGGETDTIVSRWGWTNSHELDAEHAFVKRKSLFPSWKDSMKRRKHKSIQEQDKQVEIPEPLEIRGTHELVIARIMEGKTTDWARAKRAAEQIRSPSYTTREFHDDITAAFPELRLYCLISMDEDDITRSQSQTSSGSITTSGRSAFDEYQRTIGALFCVFWLMRQHLDGRECFSYGLNQDWLPRTQKDFTDDADSGHNDELQLEWQKRQAFYERTDWEAFENLIVAAGLLKKKGGPHDAERTLALLVLMVIHDLMKLDRLRPICSVKTFQGYKKGESIGDHDIALSYVLERHSSALPSFAGLPSEQQKSIRFTHCKLEYNMGWLVQAEAPPGALFRAFRRVIQSGLASDRDSSKEVAFYFIHWFADLAGAEPYPLQGCEKFVLKFPKHVLTSFVESFPVVWTLGPKTETQVYEDYLEWRWQNLPKLGPVPADATAIAKMRLVIMAQSDGSAIIRALSKLDREDMEIISEELSLTGLCDQSFSKVVGPKRGPALLLYYAPAMMQKAGREDALNTLRILAELLRRARQLWPMSNSKDSADATVIIRIDALKDSLASEIVDVRRRRYALIKTSQKDGQVRQIADKDPPADGIVLDFNWNSPARVQRNSLMMKSRTSIPMFASTFSNKHLSNSFK</sequence>
<dbReference type="InterPro" id="IPR049232">
    <property type="entry name" value="DUF6829"/>
</dbReference>
<name>A0A812LKZ1_9DINO</name>
<evidence type="ECO:0000313" key="1">
    <source>
        <dbReference type="EMBL" id="CAE7242314.1"/>
    </source>
</evidence>
<dbReference type="Proteomes" id="UP000604046">
    <property type="component" value="Unassembled WGS sequence"/>
</dbReference>
<dbReference type="OrthoDB" id="419862at2759"/>
<evidence type="ECO:0000313" key="2">
    <source>
        <dbReference type="Proteomes" id="UP000604046"/>
    </source>
</evidence>
<protein>
    <submittedName>
        <fullName evidence="1">MAP3K3 protein</fullName>
    </submittedName>
</protein>
<accession>A0A812LKZ1</accession>
<dbReference type="Pfam" id="PF20717">
    <property type="entry name" value="DUF6829"/>
    <property type="match status" value="1"/>
</dbReference>
<dbReference type="PANTHER" id="PTHR36395">
    <property type="entry name" value="RING-H2 ZINC FINGER PROTEIN"/>
    <property type="match status" value="1"/>
</dbReference>
<organism evidence="1 2">
    <name type="scientific">Symbiodinium natans</name>
    <dbReference type="NCBI Taxonomy" id="878477"/>
    <lineage>
        <taxon>Eukaryota</taxon>
        <taxon>Sar</taxon>
        <taxon>Alveolata</taxon>
        <taxon>Dinophyceae</taxon>
        <taxon>Suessiales</taxon>
        <taxon>Symbiodiniaceae</taxon>
        <taxon>Symbiodinium</taxon>
    </lineage>
</organism>
<dbReference type="PANTHER" id="PTHR36395:SF1">
    <property type="entry name" value="RING-H2 ZINC FINGER PROTEIN"/>
    <property type="match status" value="1"/>
</dbReference>
<gene>
    <name evidence="1" type="primary">MAP3K3</name>
    <name evidence="1" type="ORF">SNAT2548_LOCUS11105</name>
</gene>
<reference evidence="1" key="1">
    <citation type="submission" date="2021-02" db="EMBL/GenBank/DDBJ databases">
        <authorList>
            <person name="Dougan E. K."/>
            <person name="Rhodes N."/>
            <person name="Thang M."/>
            <person name="Chan C."/>
        </authorList>
    </citation>
    <scope>NUCLEOTIDE SEQUENCE</scope>
</reference>
<keyword evidence="2" id="KW-1185">Reference proteome</keyword>
<dbReference type="AlphaFoldDB" id="A0A812LKZ1"/>